<sequence>MNQQRFACLKPFTVPFLESMAPWLFVPGTAGIQLVEENILEMVQYRATYGMGRIGKKKMDIKDELSDELQAGLKDATNLMGNLGKRLAALELQVEGLTTALGKISDATAEASKKDR</sequence>
<protein>
    <submittedName>
        <fullName evidence="1">Uncharacterized protein</fullName>
    </submittedName>
</protein>
<reference evidence="1" key="1">
    <citation type="submission" date="2010-04" db="EMBL/GenBank/DDBJ databases">
        <authorList>
            <person name="Reid K.E."/>
            <person name="Liao N."/>
            <person name="Chan S."/>
            <person name="Docking R."/>
            <person name="Taylor G."/>
            <person name="Moore R."/>
            <person name="Mayo M."/>
            <person name="Munro S."/>
            <person name="King J."/>
            <person name="Yanchuk A."/>
            <person name="Holt R."/>
            <person name="Jones S."/>
            <person name="Marra M."/>
            <person name="Ritland C.E."/>
            <person name="Ritland K."/>
            <person name="Bohlmann J."/>
        </authorList>
    </citation>
    <scope>NUCLEOTIDE SEQUENCE</scope>
    <source>
        <tissue evidence="1">Buds collected with no treatment. Collection October 2007</tissue>
    </source>
</reference>
<proteinExistence type="evidence at transcript level"/>
<evidence type="ECO:0000313" key="1">
    <source>
        <dbReference type="EMBL" id="ADE75688.1"/>
    </source>
</evidence>
<organism evidence="1">
    <name type="scientific">Picea sitchensis</name>
    <name type="common">Sitka spruce</name>
    <name type="synonym">Pinus sitchensis</name>
    <dbReference type="NCBI Taxonomy" id="3332"/>
    <lineage>
        <taxon>Eukaryota</taxon>
        <taxon>Viridiplantae</taxon>
        <taxon>Streptophyta</taxon>
        <taxon>Embryophyta</taxon>
        <taxon>Tracheophyta</taxon>
        <taxon>Spermatophyta</taxon>
        <taxon>Pinopsida</taxon>
        <taxon>Pinidae</taxon>
        <taxon>Conifers I</taxon>
        <taxon>Pinales</taxon>
        <taxon>Pinaceae</taxon>
        <taxon>Picea</taxon>
    </lineage>
</organism>
<dbReference type="AlphaFoldDB" id="D5A819"/>
<dbReference type="EMBL" id="BT122299">
    <property type="protein sequence ID" value="ADE75688.1"/>
    <property type="molecule type" value="mRNA"/>
</dbReference>
<name>D5A819_PICSI</name>
<accession>D5A819</accession>